<dbReference type="Proteomes" id="UP000029003">
    <property type="component" value="Unassembled WGS sequence"/>
</dbReference>
<evidence type="ECO:0000256" key="1">
    <source>
        <dbReference type="SAM" id="Coils"/>
    </source>
</evidence>
<name>A0A087E4G5_9BIFI</name>
<dbReference type="EMBL" id="JGZT01000006">
    <property type="protein sequence ID" value="KFJ02666.1"/>
    <property type="molecule type" value="Genomic_DNA"/>
</dbReference>
<feature type="transmembrane region" description="Helical" evidence="2">
    <location>
        <begin position="6"/>
        <end position="31"/>
    </location>
</feature>
<reference evidence="3 4" key="1">
    <citation type="submission" date="2014-03" db="EMBL/GenBank/DDBJ databases">
        <title>Genomics of Bifidobacteria.</title>
        <authorList>
            <person name="Ventura M."/>
            <person name="Milani C."/>
            <person name="Lugli G.A."/>
        </authorList>
    </citation>
    <scope>NUCLEOTIDE SEQUENCE [LARGE SCALE GENOMIC DNA]</scope>
    <source>
        <strain evidence="3 4">LMG 21395</strain>
    </source>
</reference>
<keyword evidence="1" id="KW-0175">Coiled coil</keyword>
<comment type="caution">
    <text evidence="3">The sequence shown here is derived from an EMBL/GenBank/DDBJ whole genome shotgun (WGS) entry which is preliminary data.</text>
</comment>
<keyword evidence="2" id="KW-0472">Membrane</keyword>
<protein>
    <submittedName>
        <fullName evidence="3">Uncharacterized protein</fullName>
    </submittedName>
</protein>
<evidence type="ECO:0000256" key="2">
    <source>
        <dbReference type="SAM" id="Phobius"/>
    </source>
</evidence>
<keyword evidence="2" id="KW-0812">Transmembrane</keyword>
<keyword evidence="2" id="KW-1133">Transmembrane helix</keyword>
<dbReference type="AlphaFoldDB" id="A0A087E4G5"/>
<dbReference type="RefSeq" id="WP_029576409.1">
    <property type="nucleotide sequence ID" value="NZ_JGZT01000006.1"/>
</dbReference>
<evidence type="ECO:0000313" key="4">
    <source>
        <dbReference type="Proteomes" id="UP000029003"/>
    </source>
</evidence>
<gene>
    <name evidence="3" type="ORF">THER5_1129</name>
</gene>
<evidence type="ECO:0000313" key="3">
    <source>
        <dbReference type="EMBL" id="KFJ02666.1"/>
    </source>
</evidence>
<proteinExistence type="predicted"/>
<accession>A0A087E4G5</accession>
<sequence>MNANPWAWTLPTTLVVIGWVVSLLIAAAGWWQASKKDKANAAAAREKAEADARQADRMNAILRSRLEAAQESVKALEAQVTQLQEANRIAAEANPFSVIPWSDAESVGHGEFAVRNKSARDVIVTSVTATDERLSTLLYFDGDTPFVCKPNDLLVYVAIGTFQTGTPDVSIGWRWDGSDEEHVTVRKNIK</sequence>
<organism evidence="3 4">
    <name type="scientific">Bifidobacterium thermacidophilum subsp. thermacidophilum</name>
    <dbReference type="NCBI Taxonomy" id="79262"/>
    <lineage>
        <taxon>Bacteria</taxon>
        <taxon>Bacillati</taxon>
        <taxon>Actinomycetota</taxon>
        <taxon>Actinomycetes</taxon>
        <taxon>Bifidobacteriales</taxon>
        <taxon>Bifidobacteriaceae</taxon>
        <taxon>Bifidobacterium</taxon>
    </lineage>
</organism>
<feature type="coiled-coil region" evidence="1">
    <location>
        <begin position="38"/>
        <end position="93"/>
    </location>
</feature>